<dbReference type="EMBL" id="FNFH01000001">
    <property type="protein sequence ID" value="SDJ54956.1"/>
    <property type="molecule type" value="Genomic_DNA"/>
</dbReference>
<feature type="transmembrane region" description="Helical" evidence="1">
    <location>
        <begin position="51"/>
        <end position="71"/>
    </location>
</feature>
<keyword evidence="1" id="KW-0472">Membrane</keyword>
<feature type="transmembrane region" description="Helical" evidence="1">
    <location>
        <begin position="20"/>
        <end position="39"/>
    </location>
</feature>
<organism evidence="2 3">
    <name type="scientific">Microbulbifer yueqingensis</name>
    <dbReference type="NCBI Taxonomy" id="658219"/>
    <lineage>
        <taxon>Bacteria</taxon>
        <taxon>Pseudomonadati</taxon>
        <taxon>Pseudomonadota</taxon>
        <taxon>Gammaproteobacteria</taxon>
        <taxon>Cellvibrionales</taxon>
        <taxon>Microbulbiferaceae</taxon>
        <taxon>Microbulbifer</taxon>
    </lineage>
</organism>
<dbReference type="OrthoDB" id="7619983at2"/>
<reference evidence="3" key="1">
    <citation type="submission" date="2016-10" db="EMBL/GenBank/DDBJ databases">
        <authorList>
            <person name="Varghese N."/>
            <person name="Submissions S."/>
        </authorList>
    </citation>
    <scope>NUCLEOTIDE SEQUENCE [LARGE SCALE GENOMIC DNA]</scope>
    <source>
        <strain evidence="3">CGMCC 1.10658</strain>
    </source>
</reference>
<dbReference type="RefSeq" id="WP_091506592.1">
    <property type="nucleotide sequence ID" value="NZ_FNFH01000001.1"/>
</dbReference>
<evidence type="ECO:0000256" key="1">
    <source>
        <dbReference type="SAM" id="Phobius"/>
    </source>
</evidence>
<sequence>MNETMPPDLIAAAATEPEWLRWWFRVLIVTNLAAVFFILKRTPAGRLAARPEALAILVAFILSAVTMNWLYDWVGYVRLLGVTHLVFWTPVYLWVLGRFWLGAYSGPFRYYAIVYLVVAGACLVIDASDLIRYLLGDHRPLHLD</sequence>
<dbReference type="Proteomes" id="UP000199305">
    <property type="component" value="Unassembled WGS sequence"/>
</dbReference>
<feature type="transmembrane region" description="Helical" evidence="1">
    <location>
        <begin position="77"/>
        <end position="101"/>
    </location>
</feature>
<evidence type="ECO:0000313" key="2">
    <source>
        <dbReference type="EMBL" id="SDJ54956.1"/>
    </source>
</evidence>
<evidence type="ECO:0000313" key="3">
    <source>
        <dbReference type="Proteomes" id="UP000199305"/>
    </source>
</evidence>
<dbReference type="STRING" id="658219.SAMN05216212_0192"/>
<keyword evidence="3" id="KW-1185">Reference proteome</keyword>
<name>A0A1G8UM21_9GAMM</name>
<keyword evidence="1" id="KW-0812">Transmembrane</keyword>
<protein>
    <submittedName>
        <fullName evidence="2">Uncharacterized protein</fullName>
    </submittedName>
</protein>
<proteinExistence type="predicted"/>
<accession>A0A1G8UM21</accession>
<feature type="transmembrane region" description="Helical" evidence="1">
    <location>
        <begin position="113"/>
        <end position="135"/>
    </location>
</feature>
<gene>
    <name evidence="2" type="ORF">SAMN05216212_0192</name>
</gene>
<keyword evidence="1" id="KW-1133">Transmembrane helix</keyword>
<dbReference type="AlphaFoldDB" id="A0A1G8UM21"/>